<sequence length="72" mass="7460">MPTTKANATESLDAPPVVVSAETPAVPQAVECTLLHGRLTHEGQTYGPGESVFLPAELARGLIAAGHVARKE</sequence>
<comment type="caution">
    <text evidence="1">The sequence shown here is derived from an EMBL/GenBank/DDBJ whole genome shotgun (WGS) entry which is preliminary data.</text>
</comment>
<reference evidence="1" key="2">
    <citation type="submission" date="2014-03" db="EMBL/GenBank/DDBJ databases">
        <title>Candidatus Competibacter-lineage genomes retrieved from metagenomes reveal functional metabolic diversity.</title>
        <authorList>
            <person name="McIlroy S.J."/>
            <person name="Albertsen M."/>
            <person name="Andresen E.K."/>
            <person name="Saunders A.M."/>
            <person name="Kristiansen R."/>
            <person name="Stokholm-Bjerregaard M."/>
            <person name="Nielsen K.L."/>
            <person name="Nielsen P.H."/>
        </authorList>
    </citation>
    <scope>NUCLEOTIDE SEQUENCE</scope>
    <source>
        <strain evidence="1">Run_A_D11</strain>
    </source>
</reference>
<dbReference type="RefSeq" id="WP_048675834.1">
    <property type="nucleotide sequence ID" value="NZ_CBTJ020000101.1"/>
</dbReference>
<evidence type="ECO:0000313" key="2">
    <source>
        <dbReference type="Proteomes" id="UP000035760"/>
    </source>
</evidence>
<name>W6ME71_9GAMM</name>
<proteinExistence type="predicted"/>
<dbReference type="EMBL" id="CBTJ020000101">
    <property type="protein sequence ID" value="CDI04103.1"/>
    <property type="molecule type" value="Genomic_DNA"/>
</dbReference>
<dbReference type="Proteomes" id="UP000035760">
    <property type="component" value="Unassembled WGS sequence"/>
</dbReference>
<dbReference type="STRING" id="1400863.BN873_890009"/>
<gene>
    <name evidence="1" type="ORF">BN873_890009</name>
</gene>
<keyword evidence="2" id="KW-1185">Reference proteome</keyword>
<evidence type="ECO:0000313" key="1">
    <source>
        <dbReference type="EMBL" id="CDI04103.1"/>
    </source>
</evidence>
<organism evidence="1 2">
    <name type="scientific">Candidatus Competibacter denitrificans Run_A_D11</name>
    <dbReference type="NCBI Taxonomy" id="1400863"/>
    <lineage>
        <taxon>Bacteria</taxon>
        <taxon>Pseudomonadati</taxon>
        <taxon>Pseudomonadota</taxon>
        <taxon>Gammaproteobacteria</taxon>
        <taxon>Candidatus Competibacteraceae</taxon>
        <taxon>Candidatus Competibacter</taxon>
    </lineage>
</organism>
<reference evidence="1" key="1">
    <citation type="submission" date="2013-07" db="EMBL/GenBank/DDBJ databases">
        <authorList>
            <person name="McIlroy S."/>
        </authorList>
    </citation>
    <scope>NUCLEOTIDE SEQUENCE [LARGE SCALE GENOMIC DNA]</scope>
    <source>
        <strain evidence="1">Run_A_D11</strain>
    </source>
</reference>
<protein>
    <submittedName>
        <fullName evidence="1">Uncharacterized protein</fullName>
    </submittedName>
</protein>
<dbReference type="AlphaFoldDB" id="W6ME71"/>
<accession>W6ME71</accession>